<keyword evidence="3" id="KW-0970">Cilium biogenesis/degradation</keyword>
<evidence type="ECO:0008006" key="9">
    <source>
        <dbReference type="Google" id="ProtNLM"/>
    </source>
</evidence>
<evidence type="ECO:0000256" key="1">
    <source>
        <dbReference type="ARBA" id="ARBA00004120"/>
    </source>
</evidence>
<name>A0ABN8IEX3_9NEOP</name>
<dbReference type="InterPro" id="IPR010796">
    <property type="entry name" value="C2_B9-type_dom"/>
</dbReference>
<feature type="region of interest" description="Disordered" evidence="6">
    <location>
        <begin position="298"/>
        <end position="317"/>
    </location>
</feature>
<organism evidence="7 8">
    <name type="scientific">Iphiclides podalirius</name>
    <name type="common">scarce swallowtail</name>
    <dbReference type="NCBI Taxonomy" id="110791"/>
    <lineage>
        <taxon>Eukaryota</taxon>
        <taxon>Metazoa</taxon>
        <taxon>Ecdysozoa</taxon>
        <taxon>Arthropoda</taxon>
        <taxon>Hexapoda</taxon>
        <taxon>Insecta</taxon>
        <taxon>Pterygota</taxon>
        <taxon>Neoptera</taxon>
        <taxon>Endopterygota</taxon>
        <taxon>Lepidoptera</taxon>
        <taxon>Glossata</taxon>
        <taxon>Ditrysia</taxon>
        <taxon>Papilionoidea</taxon>
        <taxon>Papilionidae</taxon>
        <taxon>Papilioninae</taxon>
        <taxon>Iphiclides</taxon>
    </lineage>
</organism>
<evidence type="ECO:0000256" key="3">
    <source>
        <dbReference type="ARBA" id="ARBA00022794"/>
    </source>
</evidence>
<accession>A0ABN8IEX3</accession>
<feature type="non-terminal residue" evidence="7">
    <location>
        <position position="1"/>
    </location>
</feature>
<keyword evidence="8" id="KW-1185">Reference proteome</keyword>
<sequence>MHHLFRSDDNIALEQQQWMSMHIIFDDSLYAEDSQLLVKQDCIMVSLYYNTMQNYLIVTPDVNDFATNAYRVVTQNGASNYQYGLEIILPESESDEELVSLLNKLYLKWEKKHNDLMKFAVPPPGRTKIYVAFEILTARAFDADDVYVEFEIRVPKNVKCVSPIRGRTHVAKALMIEEVPQWSYGQIIELEIEADDGVDSPPLRIFFEVISTDWWGRHRTEGYCYLPLPLSSGHYTEQLCCSRPEETNKMQADNRRFFVGGCHLIKDLEILMKPQLQGAHFTFTETGSVDVRWSTVRQPQAGSARPKPAASSSSSDLLQGAEVALRQYSKARARLAAATKDLADTDG</sequence>
<dbReference type="PANTHER" id="PTHR12968:SF4">
    <property type="entry name" value="TECTONIC-LIKE COMPLEX MEMBER MKS1"/>
    <property type="match status" value="1"/>
</dbReference>
<evidence type="ECO:0000256" key="4">
    <source>
        <dbReference type="ARBA" id="ARBA00023212"/>
    </source>
</evidence>
<protein>
    <recommendedName>
        <fullName evidence="9">Meckel syndrome type 1 protein</fullName>
    </recommendedName>
</protein>
<reference evidence="7" key="1">
    <citation type="submission" date="2022-03" db="EMBL/GenBank/DDBJ databases">
        <authorList>
            <person name="Martin H S."/>
        </authorList>
    </citation>
    <scope>NUCLEOTIDE SEQUENCE</scope>
</reference>
<dbReference type="EMBL" id="OW152832">
    <property type="protein sequence ID" value="CAH2052741.1"/>
    <property type="molecule type" value="Genomic_DNA"/>
</dbReference>
<keyword evidence="4" id="KW-0206">Cytoskeleton</keyword>
<evidence type="ECO:0000256" key="6">
    <source>
        <dbReference type="SAM" id="MobiDB-lite"/>
    </source>
</evidence>
<evidence type="ECO:0000313" key="8">
    <source>
        <dbReference type="Proteomes" id="UP000837857"/>
    </source>
</evidence>
<keyword evidence="2" id="KW-0963">Cytoplasm</keyword>
<evidence type="ECO:0000256" key="2">
    <source>
        <dbReference type="ARBA" id="ARBA00022490"/>
    </source>
</evidence>
<comment type="subcellular location">
    <subcellularLocation>
        <location evidence="1">Cytoplasm</location>
        <location evidence="1">Cytoskeleton</location>
        <location evidence="1">Cilium basal body</location>
    </subcellularLocation>
</comment>
<keyword evidence="5" id="KW-0966">Cell projection</keyword>
<dbReference type="Proteomes" id="UP000837857">
    <property type="component" value="Chromosome 20"/>
</dbReference>
<proteinExistence type="predicted"/>
<dbReference type="Pfam" id="PF07162">
    <property type="entry name" value="B9-C2"/>
    <property type="match status" value="1"/>
</dbReference>
<feature type="compositionally biased region" description="Low complexity" evidence="6">
    <location>
        <begin position="301"/>
        <end position="315"/>
    </location>
</feature>
<gene>
    <name evidence="7" type="ORF">IPOD504_LOCUS8363</name>
</gene>
<dbReference type="PANTHER" id="PTHR12968">
    <property type="entry name" value="B9 DOMAIN-CONTAINING"/>
    <property type="match status" value="1"/>
</dbReference>
<evidence type="ECO:0000313" key="7">
    <source>
        <dbReference type="EMBL" id="CAH2052741.1"/>
    </source>
</evidence>
<evidence type="ECO:0000256" key="5">
    <source>
        <dbReference type="ARBA" id="ARBA00023273"/>
    </source>
</evidence>